<dbReference type="PROSITE" id="PS51109">
    <property type="entry name" value="G5"/>
    <property type="match status" value="1"/>
</dbReference>
<keyword evidence="1 2" id="KW-0732">Signal</keyword>
<evidence type="ECO:0000256" key="1">
    <source>
        <dbReference type="ARBA" id="ARBA00022729"/>
    </source>
</evidence>
<accession>A0AAU7GC17</accession>
<dbReference type="RefSeq" id="WP_348788402.1">
    <property type="nucleotide sequence ID" value="NZ_CP157390.1"/>
</dbReference>
<organism evidence="4">
    <name type="scientific">Leifsonia sp. NPDC080035</name>
    <dbReference type="NCBI Taxonomy" id="3143936"/>
    <lineage>
        <taxon>Bacteria</taxon>
        <taxon>Bacillati</taxon>
        <taxon>Actinomycetota</taxon>
        <taxon>Actinomycetes</taxon>
        <taxon>Micrococcales</taxon>
        <taxon>Microbacteriaceae</taxon>
        <taxon>Leifsonia</taxon>
    </lineage>
</organism>
<reference evidence="4" key="1">
    <citation type="submission" date="2024-05" db="EMBL/GenBank/DDBJ databases">
        <title>The Natural Products Discovery Center: Release of the First 8490 Sequenced Strains for Exploring Actinobacteria Biosynthetic Diversity.</title>
        <authorList>
            <person name="Kalkreuter E."/>
            <person name="Kautsar S.A."/>
            <person name="Yang D."/>
            <person name="Bader C.D."/>
            <person name="Teijaro C.N."/>
            <person name="Fluegel L."/>
            <person name="Davis C.M."/>
            <person name="Simpson J.R."/>
            <person name="Lauterbach L."/>
            <person name="Steele A.D."/>
            <person name="Gui C."/>
            <person name="Meng S."/>
            <person name="Li G."/>
            <person name="Viehrig K."/>
            <person name="Ye F."/>
            <person name="Su P."/>
            <person name="Kiefer A.F."/>
            <person name="Nichols A."/>
            <person name="Cepeda A.J."/>
            <person name="Yan W."/>
            <person name="Fan B."/>
            <person name="Jiang Y."/>
            <person name="Adhikari A."/>
            <person name="Zheng C.-J."/>
            <person name="Schuster L."/>
            <person name="Cowan T.M."/>
            <person name="Smanski M.J."/>
            <person name="Chevrette M.G."/>
            <person name="de Carvalho L.P.S."/>
            <person name="Shen B."/>
        </authorList>
    </citation>
    <scope>NUCLEOTIDE SEQUENCE</scope>
    <source>
        <strain evidence="4">NPDC080035</strain>
    </source>
</reference>
<name>A0AAU7GC17_9MICO</name>
<dbReference type="AlphaFoldDB" id="A0AAU7GC17"/>
<evidence type="ECO:0000259" key="3">
    <source>
        <dbReference type="PROSITE" id="PS51109"/>
    </source>
</evidence>
<dbReference type="Pfam" id="PF07501">
    <property type="entry name" value="G5"/>
    <property type="match status" value="1"/>
</dbReference>
<dbReference type="EMBL" id="CP157390">
    <property type="protein sequence ID" value="XBM48452.1"/>
    <property type="molecule type" value="Genomic_DNA"/>
</dbReference>
<protein>
    <submittedName>
        <fullName evidence="4">G5 domain-containing protein</fullName>
    </submittedName>
</protein>
<dbReference type="Gene3D" id="2.20.230.10">
    <property type="entry name" value="Resuscitation-promoting factor rpfb"/>
    <property type="match status" value="1"/>
</dbReference>
<dbReference type="InterPro" id="IPR011098">
    <property type="entry name" value="G5_dom"/>
</dbReference>
<sequence length="212" mass="21190">MARVKLGRKGWIAVGAGAALALVIGVSATAAAHRSGPDDAEQTYKAVASFSDDTGPSASPTPVVETATVTATEPVPFAEKTVEDANRDAGTSTVTTAGVAGVRTKTYRVTTTDGVETARELISDTVTTAPVDQVTTVGTRQAPVEAPAPQAPAAQAPASCDPNYSGACVPIASDVDCAGGSGNGPAYVAGPVRVVGQDIYDLDRDGDGVACE</sequence>
<feature type="signal peptide" evidence="2">
    <location>
        <begin position="1"/>
        <end position="30"/>
    </location>
</feature>
<evidence type="ECO:0000256" key="2">
    <source>
        <dbReference type="SAM" id="SignalP"/>
    </source>
</evidence>
<evidence type="ECO:0000313" key="4">
    <source>
        <dbReference type="EMBL" id="XBM48452.1"/>
    </source>
</evidence>
<proteinExistence type="predicted"/>
<feature type="domain" description="G5" evidence="3">
    <location>
        <begin position="61"/>
        <end position="141"/>
    </location>
</feature>
<dbReference type="SMART" id="SM01208">
    <property type="entry name" value="G5"/>
    <property type="match status" value="1"/>
</dbReference>
<gene>
    <name evidence="4" type="ORF">AAME72_01020</name>
</gene>
<feature type="chain" id="PRO_5043414283" evidence="2">
    <location>
        <begin position="31"/>
        <end position="212"/>
    </location>
</feature>